<protein>
    <submittedName>
        <fullName evidence="2">Uncharacterized protein</fullName>
    </submittedName>
</protein>
<evidence type="ECO:0000313" key="2">
    <source>
        <dbReference type="EMBL" id="CAB0028494.1"/>
    </source>
</evidence>
<accession>A0A6H5HT18</accession>
<evidence type="ECO:0000313" key="3">
    <source>
        <dbReference type="Proteomes" id="UP000479190"/>
    </source>
</evidence>
<feature type="region of interest" description="Disordered" evidence="1">
    <location>
        <begin position="32"/>
        <end position="58"/>
    </location>
</feature>
<organism evidence="2 3">
    <name type="scientific">Trichogramma brassicae</name>
    <dbReference type="NCBI Taxonomy" id="86971"/>
    <lineage>
        <taxon>Eukaryota</taxon>
        <taxon>Metazoa</taxon>
        <taxon>Ecdysozoa</taxon>
        <taxon>Arthropoda</taxon>
        <taxon>Hexapoda</taxon>
        <taxon>Insecta</taxon>
        <taxon>Pterygota</taxon>
        <taxon>Neoptera</taxon>
        <taxon>Endopterygota</taxon>
        <taxon>Hymenoptera</taxon>
        <taxon>Apocrita</taxon>
        <taxon>Proctotrupomorpha</taxon>
        <taxon>Chalcidoidea</taxon>
        <taxon>Trichogrammatidae</taxon>
        <taxon>Trichogramma</taxon>
    </lineage>
</organism>
<keyword evidence="3" id="KW-1185">Reference proteome</keyword>
<reference evidence="2 3" key="1">
    <citation type="submission" date="2020-02" db="EMBL/GenBank/DDBJ databases">
        <authorList>
            <person name="Ferguson B K."/>
        </authorList>
    </citation>
    <scope>NUCLEOTIDE SEQUENCE [LARGE SCALE GENOMIC DNA]</scope>
</reference>
<name>A0A6H5HT18_9HYME</name>
<dbReference type="EMBL" id="CADCXV010000153">
    <property type="protein sequence ID" value="CAB0028494.1"/>
    <property type="molecule type" value="Genomic_DNA"/>
</dbReference>
<dbReference type="AlphaFoldDB" id="A0A6H5HT18"/>
<dbReference type="Proteomes" id="UP000479190">
    <property type="component" value="Unassembled WGS sequence"/>
</dbReference>
<proteinExistence type="predicted"/>
<sequence length="224" mass="24488">MSCSCAGGETVLHLWLIPGSSHEGTFYHTADASSRSCVPTPSSGSRPHSRRRGAEDPPTPRLDLTALFFKLCILSQSYPELADPLVILPNLTVVELLVLTDAITEALDIVFAPHAGSSLRSRNGEEEIGQKLAARTARPRPITKVAKSYSDVCAPTICLLTNVKILRPPQNTVMRARNNTIRLRTRGNPHSNAQSPVHPQHLIRTPPTAMRFAQITHAPRAKEK</sequence>
<gene>
    <name evidence="2" type="ORF">TBRA_LOCUS655</name>
</gene>
<evidence type="ECO:0000256" key="1">
    <source>
        <dbReference type="SAM" id="MobiDB-lite"/>
    </source>
</evidence>